<proteinExistence type="predicted"/>
<dbReference type="GO" id="GO:0048251">
    <property type="term" value="P:elastic fiber assembly"/>
    <property type="evidence" value="ECO:0007669"/>
    <property type="project" value="TreeGrafter"/>
</dbReference>
<dbReference type="InterPro" id="IPR014716">
    <property type="entry name" value="Fibrinogen_a/b/g_C_1"/>
</dbReference>
<keyword evidence="2" id="KW-1133">Transmembrane helix</keyword>
<dbReference type="Proteomes" id="UP000694621">
    <property type="component" value="Unplaced"/>
</dbReference>
<evidence type="ECO:0000313" key="4">
    <source>
        <dbReference type="Ensembl" id="ENSAMXP00005018897.1"/>
    </source>
</evidence>
<organism evidence="4 5">
    <name type="scientific">Astyanax mexicanus</name>
    <name type="common">Blind cave fish</name>
    <name type="synonym">Astyanax fasciatus mexicanus</name>
    <dbReference type="NCBI Taxonomy" id="7994"/>
    <lineage>
        <taxon>Eukaryota</taxon>
        <taxon>Metazoa</taxon>
        <taxon>Chordata</taxon>
        <taxon>Craniata</taxon>
        <taxon>Vertebrata</taxon>
        <taxon>Euteleostomi</taxon>
        <taxon>Actinopterygii</taxon>
        <taxon>Neopterygii</taxon>
        <taxon>Teleostei</taxon>
        <taxon>Ostariophysi</taxon>
        <taxon>Characiformes</taxon>
        <taxon>Characoidei</taxon>
        <taxon>Acestrorhamphidae</taxon>
        <taxon>Acestrorhamphinae</taxon>
        <taxon>Astyanax</taxon>
    </lineage>
</organism>
<dbReference type="Gene3D" id="3.90.215.10">
    <property type="entry name" value="Gamma Fibrinogen, chain A, domain 1"/>
    <property type="match status" value="1"/>
</dbReference>
<dbReference type="Ensembl" id="ENSAMXT00005020882.1">
    <property type="protein sequence ID" value="ENSAMXP00005018897.1"/>
    <property type="gene ID" value="ENSAMXG00005009571.1"/>
</dbReference>
<dbReference type="InterPro" id="IPR002181">
    <property type="entry name" value="Fibrinogen_a/b/g_C_dom"/>
</dbReference>
<dbReference type="InterPro" id="IPR036056">
    <property type="entry name" value="Fibrinogen-like_C"/>
</dbReference>
<dbReference type="PROSITE" id="PS51406">
    <property type="entry name" value="FIBRINOGEN_C_2"/>
    <property type="match status" value="1"/>
</dbReference>
<dbReference type="PANTHER" id="PTHR19143:SF225">
    <property type="entry name" value="MICROFIBRIL-ASSOCIATED GLYCOPROTEIN 4"/>
    <property type="match status" value="1"/>
</dbReference>
<dbReference type="FunFam" id="3.90.215.10:FF:000001">
    <property type="entry name" value="Tenascin isoform 1"/>
    <property type="match status" value="1"/>
</dbReference>
<evidence type="ECO:0000313" key="5">
    <source>
        <dbReference type="Proteomes" id="UP000694621"/>
    </source>
</evidence>
<accession>A0A8B9HXB7</accession>
<dbReference type="SMART" id="SM00186">
    <property type="entry name" value="FBG"/>
    <property type="match status" value="1"/>
</dbReference>
<keyword evidence="2" id="KW-0472">Membrane</keyword>
<name>A0A8B9HXB7_ASTMX</name>
<evidence type="ECO:0000256" key="1">
    <source>
        <dbReference type="ARBA" id="ARBA00023157"/>
    </source>
</evidence>
<sequence>MQTVFIPQKRDLSGANQTRTNNKCDVTSPMYCILALLLPLVVSSAPVFVRILPQDCDEISRNGTQRSGVFTIYPTRDSPVDVYCEITGYDEQSGWTVFQKRIDGSVNFYRTWEAYKNGFGNKSGEYWLGLENLFLLTHKRNYQLRVDLEDFEGMKVYALYSSFSVGSETTGYQLNIGGFIDGGAGDALSYNNGQKFSTMDRDQDSTSANCAKLYLGAFWYNSCHYANPNGMYIRGFDSTYFASGNEWYQWKGYEYGLKTITMKIRLVRAA</sequence>
<keyword evidence="1" id="KW-1015">Disulfide bond</keyword>
<dbReference type="CDD" id="cd00087">
    <property type="entry name" value="FReD"/>
    <property type="match status" value="1"/>
</dbReference>
<feature type="transmembrane region" description="Helical" evidence="2">
    <location>
        <begin position="31"/>
        <end position="52"/>
    </location>
</feature>
<evidence type="ECO:0000256" key="2">
    <source>
        <dbReference type="SAM" id="Phobius"/>
    </source>
</evidence>
<dbReference type="AlphaFoldDB" id="A0A8B9HXB7"/>
<dbReference type="GO" id="GO:0005615">
    <property type="term" value="C:extracellular space"/>
    <property type="evidence" value="ECO:0007669"/>
    <property type="project" value="TreeGrafter"/>
</dbReference>
<dbReference type="SUPFAM" id="SSF56496">
    <property type="entry name" value="Fibrinogen C-terminal domain-like"/>
    <property type="match status" value="1"/>
</dbReference>
<dbReference type="PANTHER" id="PTHR19143">
    <property type="entry name" value="FIBRINOGEN/TENASCIN/ANGIOPOEITIN"/>
    <property type="match status" value="1"/>
</dbReference>
<reference evidence="4" key="1">
    <citation type="submission" date="2025-08" db="UniProtKB">
        <authorList>
            <consortium name="Ensembl"/>
        </authorList>
    </citation>
    <scope>IDENTIFICATION</scope>
</reference>
<dbReference type="InterPro" id="IPR050373">
    <property type="entry name" value="Fibrinogen_C-term_domain"/>
</dbReference>
<evidence type="ECO:0000259" key="3">
    <source>
        <dbReference type="PROSITE" id="PS51406"/>
    </source>
</evidence>
<feature type="domain" description="Fibrinogen C-terminal" evidence="3">
    <location>
        <begin position="47"/>
        <end position="268"/>
    </location>
</feature>
<protein>
    <recommendedName>
        <fullName evidence="3">Fibrinogen C-terminal domain-containing protein</fullName>
    </recommendedName>
</protein>
<dbReference type="Pfam" id="PF00147">
    <property type="entry name" value="Fibrinogen_C"/>
    <property type="match status" value="1"/>
</dbReference>
<keyword evidence="2" id="KW-0812">Transmembrane</keyword>